<gene>
    <name evidence="1" type="ORF">DNK06_16270</name>
</gene>
<proteinExistence type="predicted"/>
<accession>A0A4V2KAJ8</accession>
<comment type="caution">
    <text evidence="1">The sequence shown here is derived from an EMBL/GenBank/DDBJ whole genome shotgun (WGS) entry which is preliminary data.</text>
</comment>
<reference evidence="1 2" key="1">
    <citation type="submission" date="2018-06" db="EMBL/GenBank/DDBJ databases">
        <title>Three novel Pseudomonas species isolated from symptomatic oak.</title>
        <authorList>
            <person name="Bueno-Gonzalez V."/>
            <person name="Brady C."/>
        </authorList>
    </citation>
    <scope>NUCLEOTIDE SEQUENCE [LARGE SCALE GENOMIC DNA]</scope>
    <source>
        <strain evidence="1 2">P9A</strain>
    </source>
</reference>
<sequence>MELLRRGHERAVYRKWSVVFGGLAAASIRKRVLHLLLCIQCLPGVAMGGSIELPLGHKELL</sequence>
<dbReference type="EMBL" id="QJUI01000013">
    <property type="protein sequence ID" value="TBU76843.1"/>
    <property type="molecule type" value="Genomic_DNA"/>
</dbReference>
<dbReference type="AlphaFoldDB" id="A0A4V2KAJ8"/>
<name>A0A4V2KAJ8_9GAMM</name>
<evidence type="ECO:0000313" key="2">
    <source>
        <dbReference type="Proteomes" id="UP000292302"/>
    </source>
</evidence>
<evidence type="ECO:0000313" key="1">
    <source>
        <dbReference type="EMBL" id="TBU76843.1"/>
    </source>
</evidence>
<dbReference type="Proteomes" id="UP000292302">
    <property type="component" value="Unassembled WGS sequence"/>
</dbReference>
<organism evidence="1 2">
    <name type="scientific">Phytopseudomonas daroniae</name>
    <dbReference type="NCBI Taxonomy" id="2487519"/>
    <lineage>
        <taxon>Bacteria</taxon>
        <taxon>Pseudomonadati</taxon>
        <taxon>Pseudomonadota</taxon>
        <taxon>Gammaproteobacteria</taxon>
        <taxon>Pseudomonadales</taxon>
        <taxon>Pseudomonadaceae</taxon>
        <taxon>Phytopseudomonas</taxon>
    </lineage>
</organism>
<protein>
    <submittedName>
        <fullName evidence="1">Uncharacterized protein</fullName>
    </submittedName>
</protein>
<keyword evidence="2" id="KW-1185">Reference proteome</keyword>